<dbReference type="AlphaFoldDB" id="A0A9P4PE94"/>
<dbReference type="OrthoDB" id="10590663at2759"/>
<keyword evidence="1" id="KW-0175">Coiled coil</keyword>
<protein>
    <submittedName>
        <fullName evidence="2">Uncharacterized protein</fullName>
    </submittedName>
</protein>
<sequence length="123" mass="14088">MHRLQLENAQASREAEIAYNGLAAAYREMLSACDDYKAEVDTTQATVDEMEGRLQAVKARVDALKEQRNVFQQREKVLEEDLLHSKADRDAVLEKLVVALEQKKEALESQLEAWKMVDRLRKG</sequence>
<accession>A0A9P4PE94</accession>
<gene>
    <name evidence="2" type="ORF">P171DRAFT_433905</name>
</gene>
<evidence type="ECO:0000313" key="2">
    <source>
        <dbReference type="EMBL" id="KAF2442395.1"/>
    </source>
</evidence>
<proteinExistence type="predicted"/>
<organism evidence="2 3">
    <name type="scientific">Karstenula rhodostoma CBS 690.94</name>
    <dbReference type="NCBI Taxonomy" id="1392251"/>
    <lineage>
        <taxon>Eukaryota</taxon>
        <taxon>Fungi</taxon>
        <taxon>Dikarya</taxon>
        <taxon>Ascomycota</taxon>
        <taxon>Pezizomycotina</taxon>
        <taxon>Dothideomycetes</taxon>
        <taxon>Pleosporomycetidae</taxon>
        <taxon>Pleosporales</taxon>
        <taxon>Massarineae</taxon>
        <taxon>Didymosphaeriaceae</taxon>
        <taxon>Karstenula</taxon>
    </lineage>
</organism>
<evidence type="ECO:0000256" key="1">
    <source>
        <dbReference type="SAM" id="Coils"/>
    </source>
</evidence>
<dbReference type="EMBL" id="MU001504">
    <property type="protein sequence ID" value="KAF2442395.1"/>
    <property type="molecule type" value="Genomic_DNA"/>
</dbReference>
<keyword evidence="3" id="KW-1185">Reference proteome</keyword>
<evidence type="ECO:0000313" key="3">
    <source>
        <dbReference type="Proteomes" id="UP000799764"/>
    </source>
</evidence>
<comment type="caution">
    <text evidence="2">The sequence shown here is derived from an EMBL/GenBank/DDBJ whole genome shotgun (WGS) entry which is preliminary data.</text>
</comment>
<name>A0A9P4PE94_9PLEO</name>
<dbReference type="Proteomes" id="UP000799764">
    <property type="component" value="Unassembled WGS sequence"/>
</dbReference>
<reference evidence="2" key="1">
    <citation type="journal article" date="2020" name="Stud. Mycol.">
        <title>101 Dothideomycetes genomes: a test case for predicting lifestyles and emergence of pathogens.</title>
        <authorList>
            <person name="Haridas S."/>
            <person name="Albert R."/>
            <person name="Binder M."/>
            <person name="Bloem J."/>
            <person name="Labutti K."/>
            <person name="Salamov A."/>
            <person name="Andreopoulos B."/>
            <person name="Baker S."/>
            <person name="Barry K."/>
            <person name="Bills G."/>
            <person name="Bluhm B."/>
            <person name="Cannon C."/>
            <person name="Castanera R."/>
            <person name="Culley D."/>
            <person name="Daum C."/>
            <person name="Ezra D."/>
            <person name="Gonzalez J."/>
            <person name="Henrissat B."/>
            <person name="Kuo A."/>
            <person name="Liang C."/>
            <person name="Lipzen A."/>
            <person name="Lutzoni F."/>
            <person name="Magnuson J."/>
            <person name="Mondo S."/>
            <person name="Nolan M."/>
            <person name="Ohm R."/>
            <person name="Pangilinan J."/>
            <person name="Park H.-J."/>
            <person name="Ramirez L."/>
            <person name="Alfaro M."/>
            <person name="Sun H."/>
            <person name="Tritt A."/>
            <person name="Yoshinaga Y."/>
            <person name="Zwiers L.-H."/>
            <person name="Turgeon B."/>
            <person name="Goodwin S."/>
            <person name="Spatafora J."/>
            <person name="Crous P."/>
            <person name="Grigoriev I."/>
        </authorList>
    </citation>
    <scope>NUCLEOTIDE SEQUENCE</scope>
    <source>
        <strain evidence="2">CBS 690.94</strain>
    </source>
</reference>
<feature type="coiled-coil region" evidence="1">
    <location>
        <begin position="33"/>
        <end position="117"/>
    </location>
</feature>